<keyword evidence="2 4" id="KW-0819">tRNA processing</keyword>
<dbReference type="SUPFAM" id="SSF55120">
    <property type="entry name" value="Pseudouridine synthase"/>
    <property type="match status" value="1"/>
</dbReference>
<dbReference type="OrthoDB" id="271910at2759"/>
<dbReference type="PANTHER" id="PTHR11142:SF0">
    <property type="entry name" value="TRNA PSEUDOURIDINE SYNTHASE-LIKE 1"/>
    <property type="match status" value="1"/>
</dbReference>
<dbReference type="GO" id="GO:0160147">
    <property type="term" value="F:tRNA pseudouridine(38-40) synthase activity"/>
    <property type="evidence" value="ECO:0007669"/>
    <property type="project" value="UniProtKB-EC"/>
</dbReference>
<dbReference type="InterPro" id="IPR020095">
    <property type="entry name" value="PsdUridine_synth_TruA_C"/>
</dbReference>
<feature type="region of interest" description="Disordered" evidence="5">
    <location>
        <begin position="105"/>
        <end position="135"/>
    </location>
</feature>
<feature type="region of interest" description="Disordered" evidence="5">
    <location>
        <begin position="1"/>
        <end position="32"/>
    </location>
</feature>
<gene>
    <name evidence="7" type="ORF">BaOVIS_020250</name>
</gene>
<comment type="catalytic activity">
    <reaction evidence="4">
        <text>uridine(38/39/40) in tRNA = pseudouridine(38/39/40) in tRNA</text>
        <dbReference type="Rhea" id="RHEA:22376"/>
        <dbReference type="Rhea" id="RHEA-COMP:10085"/>
        <dbReference type="Rhea" id="RHEA-COMP:10087"/>
        <dbReference type="ChEBI" id="CHEBI:65314"/>
        <dbReference type="ChEBI" id="CHEBI:65315"/>
        <dbReference type="EC" id="5.4.99.12"/>
    </reaction>
</comment>
<dbReference type="Gene3D" id="3.30.70.660">
    <property type="entry name" value="Pseudouridine synthase I, catalytic domain, C-terminal subdomain"/>
    <property type="match status" value="1"/>
</dbReference>
<dbReference type="InterPro" id="IPR020097">
    <property type="entry name" value="PsdUridine_synth_TruA_a/b_dom"/>
</dbReference>
<comment type="caution">
    <text evidence="7">The sequence shown here is derived from an EMBL/GenBank/DDBJ whole genome shotgun (WGS) entry which is preliminary data.</text>
</comment>
<keyword evidence="3 4" id="KW-0413">Isomerase</keyword>
<dbReference type="AlphaFoldDB" id="A0A9W5TC43"/>
<dbReference type="GO" id="GO:0003723">
    <property type="term" value="F:RNA binding"/>
    <property type="evidence" value="ECO:0007669"/>
    <property type="project" value="InterPro"/>
</dbReference>
<keyword evidence="8" id="KW-1185">Reference proteome</keyword>
<feature type="compositionally biased region" description="Basic and acidic residues" evidence="5">
    <location>
        <begin position="17"/>
        <end position="26"/>
    </location>
</feature>
<dbReference type="GO" id="GO:0031119">
    <property type="term" value="P:tRNA pseudouridine synthesis"/>
    <property type="evidence" value="ECO:0007669"/>
    <property type="project" value="TreeGrafter"/>
</dbReference>
<sequence>MEGNPQNGESGPSDLSGGDHAEHDLGETELGTSQALTNIVMTVQYDGGEYSGFVGPNHFYNEAKQEMLQNRGTPSVNKPKVVLKSVSNEVLRAIAIIHSYMPKGRKKKKVDSENGAENVDGTAMHDHNGEDTLPPERRFSLIASSRTDKGVHALEMACQYLSFDKEPPLNGDIDAIMDKVNRLLPDDIQVTAMIHAPRPDFHVRFHNLGKCYTYKVDLSESPNLFERKYYWQVMKDDQFRNTLMKKYNDIRKEFSFERMRQAADVIQGTHNFEGFRKKSRGNEKGINKNPICTIERVDINRDTHQPDKRFHVVVKGDRFLYKMVRGIVGHLVMVGYGIINVEDIQRILGNAEAIPEIQYAPSTGLYLTKVVFEPEVEKALAASKERRIEHLREIFRPSKVTETDMLS</sequence>
<evidence type="ECO:0000313" key="8">
    <source>
        <dbReference type="Proteomes" id="UP001057455"/>
    </source>
</evidence>
<dbReference type="HAMAP" id="MF_00171">
    <property type="entry name" value="TruA"/>
    <property type="match status" value="1"/>
</dbReference>
<dbReference type="InterPro" id="IPR001406">
    <property type="entry name" value="PsdUridine_synth_TruA"/>
</dbReference>
<evidence type="ECO:0000256" key="3">
    <source>
        <dbReference type="ARBA" id="ARBA00023235"/>
    </source>
</evidence>
<dbReference type="PANTHER" id="PTHR11142">
    <property type="entry name" value="PSEUDOURIDYLATE SYNTHASE"/>
    <property type="match status" value="1"/>
</dbReference>
<dbReference type="Proteomes" id="UP001057455">
    <property type="component" value="Unassembled WGS sequence"/>
</dbReference>
<evidence type="ECO:0000256" key="4">
    <source>
        <dbReference type="RuleBase" id="RU003792"/>
    </source>
</evidence>
<feature type="compositionally biased region" description="Basic and acidic residues" evidence="5">
    <location>
        <begin position="123"/>
        <end position="135"/>
    </location>
</feature>
<feature type="domain" description="Pseudouridine synthase I TruA alpha/beta" evidence="6">
    <location>
        <begin position="262"/>
        <end position="372"/>
    </location>
</feature>
<accession>A0A9W5TC43</accession>
<dbReference type="EC" id="5.4.99.12" evidence="4"/>
<evidence type="ECO:0000256" key="1">
    <source>
        <dbReference type="ARBA" id="ARBA00009375"/>
    </source>
</evidence>
<name>A0A9W5TC43_BABOV</name>
<evidence type="ECO:0000256" key="2">
    <source>
        <dbReference type="ARBA" id="ARBA00022694"/>
    </source>
</evidence>
<feature type="compositionally biased region" description="Polar residues" evidence="5">
    <location>
        <begin position="1"/>
        <end position="10"/>
    </location>
</feature>
<proteinExistence type="inferred from homology"/>
<evidence type="ECO:0000256" key="5">
    <source>
        <dbReference type="SAM" id="MobiDB-lite"/>
    </source>
</evidence>
<organism evidence="7 8">
    <name type="scientific">Babesia ovis</name>
    <dbReference type="NCBI Taxonomy" id="5869"/>
    <lineage>
        <taxon>Eukaryota</taxon>
        <taxon>Sar</taxon>
        <taxon>Alveolata</taxon>
        <taxon>Apicomplexa</taxon>
        <taxon>Aconoidasida</taxon>
        <taxon>Piroplasmida</taxon>
        <taxon>Babesiidae</taxon>
        <taxon>Babesia</taxon>
    </lineage>
</organism>
<dbReference type="InterPro" id="IPR020103">
    <property type="entry name" value="PsdUridine_synth_cat_dom_sf"/>
</dbReference>
<comment type="similarity">
    <text evidence="1 4">Belongs to the tRNA pseudouridine synthase TruA family.</text>
</comment>
<reference evidence="7" key="1">
    <citation type="submission" date="2019-12" db="EMBL/GenBank/DDBJ databases">
        <title>Genome sequence of Babesia ovis.</title>
        <authorList>
            <person name="Yamagishi J."/>
            <person name="Sevinc F."/>
            <person name="Xuan X."/>
        </authorList>
    </citation>
    <scope>NUCLEOTIDE SEQUENCE</scope>
    <source>
        <strain evidence="7">Selcuk</strain>
    </source>
</reference>
<dbReference type="EMBL" id="BLIY01000017">
    <property type="protein sequence ID" value="GFE54621.1"/>
    <property type="molecule type" value="Genomic_DNA"/>
</dbReference>
<dbReference type="Pfam" id="PF01416">
    <property type="entry name" value="PseudoU_synth_1"/>
    <property type="match status" value="1"/>
</dbReference>
<dbReference type="Gene3D" id="3.30.70.580">
    <property type="entry name" value="Pseudouridine synthase I, catalytic domain, N-terminal subdomain"/>
    <property type="match status" value="1"/>
</dbReference>
<dbReference type="InterPro" id="IPR020094">
    <property type="entry name" value="TruA/RsuA/RluB/E/F_N"/>
</dbReference>
<evidence type="ECO:0000259" key="6">
    <source>
        <dbReference type="Pfam" id="PF01416"/>
    </source>
</evidence>
<evidence type="ECO:0000313" key="7">
    <source>
        <dbReference type="EMBL" id="GFE54621.1"/>
    </source>
</evidence>
<protein>
    <recommendedName>
        <fullName evidence="4">tRNA pseudouridine synthase</fullName>
        <ecNumber evidence="4">5.4.99.12</ecNumber>
    </recommendedName>
</protein>